<feature type="domain" description="Homing endonuclease LAGLIDADG" evidence="1">
    <location>
        <begin position="165"/>
        <end position="267"/>
    </location>
</feature>
<sequence>MPVSNVLPQDKNGLSKNEFDFTLFYDKYKTYLPENLLPSPSFLTWFIGFTEGEGSFIANNRGDLSFVVTQSTSDIRVLHFIKETLGFGKVISQSVKTSRYVTQSKREIEIIITLFNGNTVLPTRQKVLEKFIAGFNVWVSKGTIRLEPIKNSPNFILPRLDNYWLAGFTDGEGCFTYSITSRGYTFNYNIAAPSLKRGDAQKGKENLVIFETFCELFNGGKVSPHFVKNVYEYRISGIKACQNIFPYFDKYTLYSKKHLSYTLWKELHSALVRKDHLDPDKRLVMMEKARLINNSS</sequence>
<name>A0A8K1I7Y2_9PEZI</name>
<geneLocation type="mitochondrion" evidence="2"/>
<dbReference type="AlphaFoldDB" id="A0A8K1I7Y2"/>
<dbReference type="EMBL" id="MW538937">
    <property type="protein sequence ID" value="UBU98541.1"/>
    <property type="molecule type" value="Genomic_DNA"/>
</dbReference>
<dbReference type="RefSeq" id="YP_010218704.1">
    <property type="nucleotide sequence ID" value="NC_058917.1"/>
</dbReference>
<accession>A0A8K1I7Y2</accession>
<keyword evidence="2" id="KW-0378">Hydrolase</keyword>
<proteinExistence type="predicted"/>
<evidence type="ECO:0000313" key="2">
    <source>
        <dbReference type="EMBL" id="UBU98541.1"/>
    </source>
</evidence>
<dbReference type="GO" id="GO:0005739">
    <property type="term" value="C:mitochondrion"/>
    <property type="evidence" value="ECO:0007669"/>
    <property type="project" value="UniProtKB-ARBA"/>
</dbReference>
<dbReference type="PANTHER" id="PTHR36181">
    <property type="entry name" value="INTRON-ENCODED ENDONUCLEASE AI3-RELATED"/>
    <property type="match status" value="1"/>
</dbReference>
<keyword evidence="2" id="KW-0496">Mitochondrion</keyword>
<organism evidence="2">
    <name type="scientific">Morchella brunnea</name>
    <dbReference type="NCBI Taxonomy" id="1174671"/>
    <lineage>
        <taxon>Eukaryota</taxon>
        <taxon>Fungi</taxon>
        <taxon>Dikarya</taxon>
        <taxon>Ascomycota</taxon>
        <taxon>Pezizomycotina</taxon>
        <taxon>Pezizomycetes</taxon>
        <taxon>Pezizales</taxon>
        <taxon>Morchellaceae</taxon>
        <taxon>Morchella</taxon>
    </lineage>
</organism>
<keyword evidence="2" id="KW-0540">Nuclease</keyword>
<keyword evidence="2" id="KW-0255">Endonuclease</keyword>
<reference evidence="2" key="1">
    <citation type="submission" date="2021-01" db="EMBL/GenBank/DDBJ databases">
        <authorList>
            <person name="Sun H.-H."/>
            <person name="Zhang S."/>
            <person name="Zhang Y.-J."/>
        </authorList>
    </citation>
    <scope>NUCLEOTIDE SEQUENCE</scope>
    <source>
        <strain evidence="2">CMM1</strain>
    </source>
</reference>
<dbReference type="InterPro" id="IPR004860">
    <property type="entry name" value="LAGLIDADG_dom"/>
</dbReference>
<dbReference type="InterPro" id="IPR051289">
    <property type="entry name" value="LAGLIDADG_Endonuclease"/>
</dbReference>
<protein>
    <submittedName>
        <fullName evidence="2">LAGLIDADG endonuclease</fullName>
    </submittedName>
</protein>
<gene>
    <name evidence="2" type="primary">orf296</name>
</gene>
<dbReference type="InterPro" id="IPR027434">
    <property type="entry name" value="Homing_endonucl"/>
</dbReference>
<dbReference type="SUPFAM" id="SSF55608">
    <property type="entry name" value="Homing endonucleases"/>
    <property type="match status" value="2"/>
</dbReference>
<evidence type="ECO:0000259" key="1">
    <source>
        <dbReference type="Pfam" id="PF00961"/>
    </source>
</evidence>
<dbReference type="GO" id="GO:0004519">
    <property type="term" value="F:endonuclease activity"/>
    <property type="evidence" value="ECO:0007669"/>
    <property type="project" value="UniProtKB-KW"/>
</dbReference>
<dbReference type="GeneID" id="68665201"/>
<dbReference type="Gene3D" id="3.10.28.10">
    <property type="entry name" value="Homing endonucleases"/>
    <property type="match status" value="2"/>
</dbReference>
<dbReference type="PANTHER" id="PTHR36181:SF4">
    <property type="entry name" value="LAGLIDADG ENDONUCLEASE"/>
    <property type="match status" value="1"/>
</dbReference>
<feature type="domain" description="Homing endonuclease LAGLIDADG" evidence="1">
    <location>
        <begin position="47"/>
        <end position="131"/>
    </location>
</feature>
<dbReference type="Pfam" id="PF00961">
    <property type="entry name" value="LAGLIDADG_1"/>
    <property type="match status" value="2"/>
</dbReference>